<evidence type="ECO:0000313" key="1">
    <source>
        <dbReference type="EMBL" id="PRC92657.1"/>
    </source>
</evidence>
<accession>A0A2S9GY56</accession>
<sequence>MIKPKRIFDHETVLAFIQENAGTKYTGAVLARIFKVDPSEMRAMLQKMHSENLVESISGHCKYFFISKATVENLIFPTHRAHAFKPYVQPKNMGERCKELYPSGHSFIAMGRES</sequence>
<protein>
    <submittedName>
        <fullName evidence="1">Uncharacterized protein</fullName>
    </submittedName>
</protein>
<gene>
    <name evidence="1" type="ORF">S2091_2712</name>
</gene>
<dbReference type="EMBL" id="PUGF01000012">
    <property type="protein sequence ID" value="PRC92657.1"/>
    <property type="molecule type" value="Genomic_DNA"/>
</dbReference>
<dbReference type="RefSeq" id="WP_105532467.1">
    <property type="nucleotide sequence ID" value="NZ_PUGF01000012.1"/>
</dbReference>
<name>A0A2S9GY56_9BURK</name>
<dbReference type="AlphaFoldDB" id="A0A2S9GY56"/>
<reference evidence="1 2" key="1">
    <citation type="submission" date="2018-02" db="EMBL/GenBank/DDBJ databases">
        <title>Solimicrobium silvestre gen. nov., sp. nov., isolated from alpine forest soil.</title>
        <authorList>
            <person name="Margesin R."/>
            <person name="Albuquerque L."/>
            <person name="Zhang D.-C."/>
            <person name="Froufe H.J.C."/>
            <person name="Severino R."/>
            <person name="Roxo I."/>
            <person name="Egas C."/>
            <person name="Da Costa M.S."/>
        </authorList>
    </citation>
    <scope>NUCLEOTIDE SEQUENCE [LARGE SCALE GENOMIC DNA]</scope>
    <source>
        <strain evidence="1 2">S20-91</strain>
    </source>
</reference>
<dbReference type="Proteomes" id="UP000237839">
    <property type="component" value="Unassembled WGS sequence"/>
</dbReference>
<comment type="caution">
    <text evidence="1">The sequence shown here is derived from an EMBL/GenBank/DDBJ whole genome shotgun (WGS) entry which is preliminary data.</text>
</comment>
<organism evidence="1 2">
    <name type="scientific">Solimicrobium silvestre</name>
    <dbReference type="NCBI Taxonomy" id="2099400"/>
    <lineage>
        <taxon>Bacteria</taxon>
        <taxon>Pseudomonadati</taxon>
        <taxon>Pseudomonadota</taxon>
        <taxon>Betaproteobacteria</taxon>
        <taxon>Burkholderiales</taxon>
        <taxon>Oxalobacteraceae</taxon>
        <taxon>Solimicrobium</taxon>
    </lineage>
</organism>
<proteinExistence type="predicted"/>
<evidence type="ECO:0000313" key="2">
    <source>
        <dbReference type="Proteomes" id="UP000237839"/>
    </source>
</evidence>
<keyword evidence="2" id="KW-1185">Reference proteome</keyword>